<comment type="caution">
    <text evidence="1">The sequence shown here is derived from an EMBL/GenBank/DDBJ whole genome shotgun (WGS) entry which is preliminary data.</text>
</comment>
<accession>A0ACC0PP02</accession>
<dbReference type="Proteomes" id="UP001062846">
    <property type="component" value="Chromosome 2"/>
</dbReference>
<evidence type="ECO:0000313" key="2">
    <source>
        <dbReference type="Proteomes" id="UP001062846"/>
    </source>
</evidence>
<gene>
    <name evidence="1" type="ORF">RHMOL_Rhmol02G0074500</name>
</gene>
<reference evidence="1" key="1">
    <citation type="submission" date="2022-02" db="EMBL/GenBank/DDBJ databases">
        <title>Plant Genome Project.</title>
        <authorList>
            <person name="Zhang R.-G."/>
        </authorList>
    </citation>
    <scope>NUCLEOTIDE SEQUENCE</scope>
    <source>
        <strain evidence="1">AT1</strain>
    </source>
</reference>
<dbReference type="EMBL" id="CM046389">
    <property type="protein sequence ID" value="KAI8566854.1"/>
    <property type="molecule type" value="Genomic_DNA"/>
</dbReference>
<evidence type="ECO:0000313" key="1">
    <source>
        <dbReference type="EMBL" id="KAI8566854.1"/>
    </source>
</evidence>
<protein>
    <submittedName>
        <fullName evidence="1">Uncharacterized protein</fullName>
    </submittedName>
</protein>
<proteinExistence type="predicted"/>
<name>A0ACC0PP02_RHOML</name>
<sequence length="109" mass="12514">MMISYKPSHSDCGDEVYKAVANALLEIKNYNLSGMYAVPELWNPKQGRKASLKEIINYVIKPWKSNKRKRLDSESINSDSAQTPRCRPPLELSEDYVSETPTRRKNPKV</sequence>
<organism evidence="1 2">
    <name type="scientific">Rhododendron molle</name>
    <name type="common">Chinese azalea</name>
    <name type="synonym">Azalea mollis</name>
    <dbReference type="NCBI Taxonomy" id="49168"/>
    <lineage>
        <taxon>Eukaryota</taxon>
        <taxon>Viridiplantae</taxon>
        <taxon>Streptophyta</taxon>
        <taxon>Embryophyta</taxon>
        <taxon>Tracheophyta</taxon>
        <taxon>Spermatophyta</taxon>
        <taxon>Magnoliopsida</taxon>
        <taxon>eudicotyledons</taxon>
        <taxon>Gunneridae</taxon>
        <taxon>Pentapetalae</taxon>
        <taxon>asterids</taxon>
        <taxon>Ericales</taxon>
        <taxon>Ericaceae</taxon>
        <taxon>Ericoideae</taxon>
        <taxon>Rhodoreae</taxon>
        <taxon>Rhododendron</taxon>
    </lineage>
</organism>
<keyword evidence="2" id="KW-1185">Reference proteome</keyword>